<sequence>MSAIRLLLTLVAAAFLLVSAQMDAFDKTNWAKAVEIYKQHHPGGLFESYRSNLATYGHVPDLEEKALEHARTYGVIPVARYTAEESAAAHASPLEKIYFLSAIHPPHTLHEQMAKDTLLDNQNVLAFWKYENNKFHLLQMDTLGSQVIGWNLQPFDNVLKLH</sequence>
<evidence type="ECO:0000256" key="1">
    <source>
        <dbReference type="SAM" id="SignalP"/>
    </source>
</evidence>
<feature type="signal peptide" evidence="1">
    <location>
        <begin position="1"/>
        <end position="20"/>
    </location>
</feature>
<proteinExistence type="predicted"/>
<keyword evidence="3" id="KW-1185">Reference proteome</keyword>
<protein>
    <submittedName>
        <fullName evidence="2">Uncharacterized protein</fullName>
    </submittedName>
</protein>
<keyword evidence="1" id="KW-0732">Signal</keyword>
<feature type="chain" id="PRO_5022824937" evidence="1">
    <location>
        <begin position="21"/>
        <end position="162"/>
    </location>
</feature>
<dbReference type="OrthoDB" id="2546634at2759"/>
<gene>
    <name evidence="2" type="ORF">UTRI_10433</name>
</gene>
<dbReference type="AlphaFoldDB" id="A0A5C3ECK1"/>
<evidence type="ECO:0000313" key="3">
    <source>
        <dbReference type="Proteomes" id="UP000324022"/>
    </source>
</evidence>
<name>A0A5C3ECK1_9BASI</name>
<reference evidence="2 3" key="1">
    <citation type="submission" date="2018-03" db="EMBL/GenBank/DDBJ databases">
        <authorList>
            <person name="Guldener U."/>
        </authorList>
    </citation>
    <scope>NUCLEOTIDE SEQUENCE [LARGE SCALE GENOMIC DNA]</scope>
    <source>
        <strain evidence="2 3">NBRC100155</strain>
    </source>
</reference>
<evidence type="ECO:0000313" key="2">
    <source>
        <dbReference type="EMBL" id="SPO27316.1"/>
    </source>
</evidence>
<organism evidence="2 3">
    <name type="scientific">Ustilago trichophora</name>
    <dbReference type="NCBI Taxonomy" id="86804"/>
    <lineage>
        <taxon>Eukaryota</taxon>
        <taxon>Fungi</taxon>
        <taxon>Dikarya</taxon>
        <taxon>Basidiomycota</taxon>
        <taxon>Ustilaginomycotina</taxon>
        <taxon>Ustilaginomycetes</taxon>
        <taxon>Ustilaginales</taxon>
        <taxon>Ustilaginaceae</taxon>
        <taxon>Ustilago</taxon>
    </lineage>
</organism>
<accession>A0A5C3ECK1</accession>
<dbReference type="Proteomes" id="UP000324022">
    <property type="component" value="Unassembled WGS sequence"/>
</dbReference>
<dbReference type="EMBL" id="OOIN01000017">
    <property type="protein sequence ID" value="SPO27316.1"/>
    <property type="molecule type" value="Genomic_DNA"/>
</dbReference>